<name>A0A382UW20_9ZZZZ</name>
<gene>
    <name evidence="1" type="ORF">METZ01_LOCUS391244</name>
</gene>
<feature type="non-terminal residue" evidence="1">
    <location>
        <position position="1"/>
    </location>
</feature>
<sequence>YDLQVMSLTSYRTAPPRAITFMGRPLFKLRFCQRFSQPLPKLAIFTFSIHVFEDLAATYSPTP</sequence>
<organism evidence="1">
    <name type="scientific">marine metagenome</name>
    <dbReference type="NCBI Taxonomy" id="408172"/>
    <lineage>
        <taxon>unclassified sequences</taxon>
        <taxon>metagenomes</taxon>
        <taxon>ecological metagenomes</taxon>
    </lineage>
</organism>
<evidence type="ECO:0000313" key="1">
    <source>
        <dbReference type="EMBL" id="SVD38390.1"/>
    </source>
</evidence>
<dbReference type="AlphaFoldDB" id="A0A382UW20"/>
<protein>
    <submittedName>
        <fullName evidence="1">Uncharacterized protein</fullName>
    </submittedName>
</protein>
<proteinExistence type="predicted"/>
<reference evidence="1" key="1">
    <citation type="submission" date="2018-05" db="EMBL/GenBank/DDBJ databases">
        <authorList>
            <person name="Lanie J.A."/>
            <person name="Ng W.-L."/>
            <person name="Kazmierczak K.M."/>
            <person name="Andrzejewski T.M."/>
            <person name="Davidsen T.M."/>
            <person name="Wayne K.J."/>
            <person name="Tettelin H."/>
            <person name="Glass J.I."/>
            <person name="Rusch D."/>
            <person name="Podicherti R."/>
            <person name="Tsui H.-C.T."/>
            <person name="Winkler M.E."/>
        </authorList>
    </citation>
    <scope>NUCLEOTIDE SEQUENCE</scope>
</reference>
<accession>A0A382UW20</accession>
<dbReference type="EMBL" id="UINC01147206">
    <property type="protein sequence ID" value="SVD38390.1"/>
    <property type="molecule type" value="Genomic_DNA"/>
</dbReference>